<sequence>MNKFDAIGIVETQYFANALELLDQMSKAANVTFLSSQNQLGGRLVSIVIGGNVSDVKTAIEVAKEKGALLDNQPLKMALTITNPTDQILKFVQKDEEVSGKKNSNKQKKRDLKEEKE</sequence>
<dbReference type="PANTHER" id="PTHR33941">
    <property type="entry name" value="PROPANEDIOL UTILIZATION PROTEIN PDUA"/>
    <property type="match status" value="1"/>
</dbReference>
<protein>
    <submittedName>
        <fullName evidence="6">BMC domain-containing protein</fullName>
    </submittedName>
</protein>
<proteinExistence type="inferred from homology"/>
<dbReference type="Pfam" id="PF00936">
    <property type="entry name" value="BMC"/>
    <property type="match status" value="1"/>
</dbReference>
<comment type="subcellular location">
    <subcellularLocation>
        <location evidence="1">Bacterial microcompartment</location>
    </subcellularLocation>
</comment>
<reference evidence="6 7" key="1">
    <citation type="submission" date="2018-07" db="EMBL/GenBank/DDBJ databases">
        <title>Genomic Encyclopedia of Type Strains, Phase IV (KMG-IV): sequencing the most valuable type-strain genomes for metagenomic binning, comparative biology and taxonomic classification.</title>
        <authorList>
            <person name="Goeker M."/>
        </authorList>
    </citation>
    <scope>NUCLEOTIDE SEQUENCE [LARGE SCALE GENOMIC DNA]</scope>
    <source>
        <strain evidence="6 7">DSM 27696</strain>
    </source>
</reference>
<dbReference type="EMBL" id="QPJJ01000005">
    <property type="protein sequence ID" value="RCW71933.1"/>
    <property type="molecule type" value="Genomic_DNA"/>
</dbReference>
<organism evidence="6 7">
    <name type="scientific">Saliterribacillus persicus</name>
    <dbReference type="NCBI Taxonomy" id="930114"/>
    <lineage>
        <taxon>Bacteria</taxon>
        <taxon>Bacillati</taxon>
        <taxon>Bacillota</taxon>
        <taxon>Bacilli</taxon>
        <taxon>Bacillales</taxon>
        <taxon>Bacillaceae</taxon>
        <taxon>Saliterribacillus</taxon>
    </lineage>
</organism>
<dbReference type="RefSeq" id="WP_170132935.1">
    <property type="nucleotide sequence ID" value="NZ_QPJJ01000005.1"/>
</dbReference>
<evidence type="ECO:0000256" key="1">
    <source>
        <dbReference type="ARBA" id="ARBA00024322"/>
    </source>
</evidence>
<dbReference type="CDD" id="cd06169">
    <property type="entry name" value="BMC"/>
    <property type="match status" value="1"/>
</dbReference>
<dbReference type="Gene3D" id="3.30.70.1710">
    <property type="match status" value="1"/>
</dbReference>
<evidence type="ECO:0000313" key="7">
    <source>
        <dbReference type="Proteomes" id="UP000252585"/>
    </source>
</evidence>
<dbReference type="SMART" id="SM00877">
    <property type="entry name" value="BMC"/>
    <property type="match status" value="1"/>
</dbReference>
<comment type="similarity">
    <text evidence="3">Belongs to the bacterial microcompartments protein family.</text>
</comment>
<dbReference type="Proteomes" id="UP000252585">
    <property type="component" value="Unassembled WGS sequence"/>
</dbReference>
<evidence type="ECO:0000256" key="3">
    <source>
        <dbReference type="PROSITE-ProRule" id="PRU01278"/>
    </source>
</evidence>
<comment type="caution">
    <text evidence="6">The sequence shown here is derived from an EMBL/GenBank/DDBJ whole genome shotgun (WGS) entry which is preliminary data.</text>
</comment>
<dbReference type="AlphaFoldDB" id="A0A368XVD5"/>
<dbReference type="InterPro" id="IPR044872">
    <property type="entry name" value="CcmK/CsoS1_BMC"/>
</dbReference>
<dbReference type="GO" id="GO:0031469">
    <property type="term" value="C:bacterial microcompartment"/>
    <property type="evidence" value="ECO:0007669"/>
    <property type="project" value="UniProtKB-SubCell"/>
</dbReference>
<dbReference type="PANTHER" id="PTHR33941:SF11">
    <property type="entry name" value="BACTERIAL MICROCOMPARTMENT SHELL PROTEIN PDUJ"/>
    <property type="match status" value="1"/>
</dbReference>
<evidence type="ECO:0000256" key="2">
    <source>
        <dbReference type="ARBA" id="ARBA00024446"/>
    </source>
</evidence>
<evidence type="ECO:0000256" key="4">
    <source>
        <dbReference type="SAM" id="MobiDB-lite"/>
    </source>
</evidence>
<keyword evidence="7" id="KW-1185">Reference proteome</keyword>
<feature type="region of interest" description="Disordered" evidence="4">
    <location>
        <begin position="95"/>
        <end position="117"/>
    </location>
</feature>
<dbReference type="InterPro" id="IPR037233">
    <property type="entry name" value="CcmK-like_sf"/>
</dbReference>
<evidence type="ECO:0000313" key="6">
    <source>
        <dbReference type="EMBL" id="RCW71933.1"/>
    </source>
</evidence>
<dbReference type="PROSITE" id="PS51930">
    <property type="entry name" value="BMC_2"/>
    <property type="match status" value="1"/>
</dbReference>
<dbReference type="SUPFAM" id="SSF143414">
    <property type="entry name" value="CcmK-like"/>
    <property type="match status" value="1"/>
</dbReference>
<keyword evidence="2" id="KW-1283">Bacterial microcompartment</keyword>
<dbReference type="InterPro" id="IPR050575">
    <property type="entry name" value="BMC_shell"/>
</dbReference>
<gene>
    <name evidence="6" type="ORF">DFR57_105117</name>
</gene>
<feature type="domain" description="BMC" evidence="5">
    <location>
        <begin position="6"/>
        <end position="93"/>
    </location>
</feature>
<evidence type="ECO:0000259" key="5">
    <source>
        <dbReference type="PROSITE" id="PS51930"/>
    </source>
</evidence>
<name>A0A368XVD5_9BACI</name>
<accession>A0A368XVD5</accession>
<dbReference type="InterPro" id="IPR000249">
    <property type="entry name" value="BMC_dom"/>
</dbReference>